<feature type="signal peptide" evidence="4">
    <location>
        <begin position="1"/>
        <end position="21"/>
    </location>
</feature>
<dbReference type="InterPro" id="IPR013783">
    <property type="entry name" value="Ig-like_fold"/>
</dbReference>
<gene>
    <name evidence="6" type="ORF">DSM106044_04731</name>
</gene>
<evidence type="ECO:0000259" key="5">
    <source>
        <dbReference type="PROSITE" id="PS50853"/>
    </source>
</evidence>
<reference evidence="6 7" key="1">
    <citation type="journal article" date="2019" name="Anaerobe">
        <title>Detection of Robinsoniella peoriensis in multiple bone samples of a trauma patient.</title>
        <authorList>
            <person name="Schrottner P."/>
            <person name="Hartwich K."/>
            <person name="Bunk B."/>
            <person name="Schober I."/>
            <person name="Helbig S."/>
            <person name="Rudolph W.W."/>
            <person name="Gunzer F."/>
        </authorList>
    </citation>
    <scope>NUCLEOTIDE SEQUENCE [LARGE SCALE GENOMIC DNA]</scope>
    <source>
        <strain evidence="6 7">DSM 106044</strain>
    </source>
</reference>
<name>A0A4U8Q185_9FIRM</name>
<keyword evidence="4" id="KW-0732">Signal</keyword>
<dbReference type="Gene3D" id="2.60.40.10">
    <property type="entry name" value="Immunoglobulins"/>
    <property type="match status" value="2"/>
</dbReference>
<dbReference type="Proteomes" id="UP000306509">
    <property type="component" value="Unassembled WGS sequence"/>
</dbReference>
<dbReference type="Gene3D" id="2.60.120.260">
    <property type="entry name" value="Galactose-binding domain-like"/>
    <property type="match status" value="1"/>
</dbReference>
<dbReference type="SMART" id="SM00060">
    <property type="entry name" value="FN3"/>
    <property type="match status" value="2"/>
</dbReference>
<dbReference type="InterPro" id="IPR036116">
    <property type="entry name" value="FN3_sf"/>
</dbReference>
<dbReference type="GO" id="GO:0004557">
    <property type="term" value="F:alpha-galactosidase activity"/>
    <property type="evidence" value="ECO:0007669"/>
    <property type="project" value="UniProtKB-ARBA"/>
</dbReference>
<feature type="region of interest" description="Disordered" evidence="3">
    <location>
        <begin position="1046"/>
        <end position="1114"/>
    </location>
</feature>
<organism evidence="6 7">
    <name type="scientific">Robinsoniella peoriensis</name>
    <dbReference type="NCBI Taxonomy" id="180332"/>
    <lineage>
        <taxon>Bacteria</taxon>
        <taxon>Bacillati</taxon>
        <taxon>Bacillota</taxon>
        <taxon>Clostridia</taxon>
        <taxon>Lachnospirales</taxon>
        <taxon>Lachnospiraceae</taxon>
        <taxon>Robinsoniella</taxon>
    </lineage>
</organism>
<dbReference type="PANTHER" id="PTHR43053">
    <property type="entry name" value="GLYCOSIDASE FAMILY 31"/>
    <property type="match status" value="1"/>
</dbReference>
<evidence type="ECO:0000256" key="1">
    <source>
        <dbReference type="ARBA" id="ARBA00022801"/>
    </source>
</evidence>
<feature type="domain" description="Fibronectin type-III" evidence="5">
    <location>
        <begin position="1105"/>
        <end position="1192"/>
    </location>
</feature>
<evidence type="ECO:0000313" key="6">
    <source>
        <dbReference type="EMBL" id="TLC98449.1"/>
    </source>
</evidence>
<proteinExistence type="predicted"/>
<dbReference type="Gene3D" id="3.20.20.70">
    <property type="entry name" value="Aldolase class I"/>
    <property type="match status" value="1"/>
</dbReference>
<dbReference type="RefSeq" id="WP_201278808.1">
    <property type="nucleotide sequence ID" value="NZ_QGQD01000095.1"/>
</dbReference>
<dbReference type="InterPro" id="IPR050985">
    <property type="entry name" value="Alpha-glycosidase_related"/>
</dbReference>
<keyword evidence="1" id="KW-0378">Hydrolase</keyword>
<evidence type="ECO:0000313" key="7">
    <source>
        <dbReference type="Proteomes" id="UP000306509"/>
    </source>
</evidence>
<feature type="compositionally biased region" description="Basic and acidic residues" evidence="3">
    <location>
        <begin position="1046"/>
        <end position="1079"/>
    </location>
</feature>
<dbReference type="InterPro" id="IPR017853">
    <property type="entry name" value="GH"/>
</dbReference>
<evidence type="ECO:0000256" key="2">
    <source>
        <dbReference type="ARBA" id="ARBA00023295"/>
    </source>
</evidence>
<dbReference type="EMBL" id="QGQD01000095">
    <property type="protein sequence ID" value="TLC98449.1"/>
    <property type="molecule type" value="Genomic_DNA"/>
</dbReference>
<accession>A0A4U8Q185</accession>
<dbReference type="InterPro" id="IPR013785">
    <property type="entry name" value="Aldolase_TIM"/>
</dbReference>
<dbReference type="Pfam" id="PF00041">
    <property type="entry name" value="fn3"/>
    <property type="match status" value="1"/>
</dbReference>
<comment type="caution">
    <text evidence="6">The sequence shown here is derived from an EMBL/GenBank/DDBJ whole genome shotgun (WGS) entry which is preliminary data.</text>
</comment>
<dbReference type="CDD" id="cd00063">
    <property type="entry name" value="FN3"/>
    <property type="match status" value="1"/>
</dbReference>
<keyword evidence="2" id="KW-0326">Glycosidase</keyword>
<dbReference type="Pfam" id="PF02065">
    <property type="entry name" value="Melibiase"/>
    <property type="match status" value="1"/>
</dbReference>
<evidence type="ECO:0000256" key="4">
    <source>
        <dbReference type="SAM" id="SignalP"/>
    </source>
</evidence>
<dbReference type="InterPro" id="IPR003961">
    <property type="entry name" value="FN3_dom"/>
</dbReference>
<keyword evidence="7" id="KW-1185">Reference proteome</keyword>
<dbReference type="PANTHER" id="PTHR43053:SF3">
    <property type="entry name" value="ALPHA-GALACTOSIDASE C-RELATED"/>
    <property type="match status" value="1"/>
</dbReference>
<protein>
    <submittedName>
        <fullName evidence="6">Alpha-galactosidase</fullName>
    </submittedName>
</protein>
<dbReference type="PROSITE" id="PS50853">
    <property type="entry name" value="FN3"/>
    <property type="match status" value="1"/>
</dbReference>
<feature type="compositionally biased region" description="Pro residues" evidence="3">
    <location>
        <begin position="1080"/>
        <end position="1100"/>
    </location>
</feature>
<dbReference type="STRING" id="180332.GCA_000797495_01190"/>
<sequence precursor="true">MKNKTFAMLGALLLLAGTLGGNGLEVKASPREVAQITGNGVSVTFFQEDGTVQLSCIEDDGNTAFMTRNSEVSYPVVGGEEVTDFSDFQCEVQENVTGAAGAGSRMTITSISSGRGIQRSVVIETVDEVKGLLHISTSYRAEEEVDADEFIDSRFSLDNPSDTVWSYNGGGEGAQSRYDTLQKIDLSDGESFYRENLQDQTAAGIPVADIYGEDGGITVGDASVTRRQLSTPVNERNGTAYVSVKRPGAVITQRETEISQSFVNVHRGDYYSGLRGYADGMNQIGFTTLSREQIPKSSYDLRWESWGWEFDWTVELIINKLDELKEMGIKQITLDDGWYNAAGEWELNNWKLPNGSSDMRRLTDAIHEKGMTAVLWWRPCDGGREDSALFKEHPEYFIKNQDGSFGKLAGPGQWNSFLGSCGYALCPLSEGAVQSQVDFINRAMNEWGFDGFKSDYVWSLPKCYSQDHHHAYPEESTEQQAVFYRAVYEAMTANDPDAFHLLCNCGTPQDYYSLPYVTQVPTADPTSVDQTRRRVKAYKALCGDYFPVTTDHNEVWYPSTIGTGAILIEKRDLSGWEEEEYAKWLKIAQENQLHKGTFIGDLYSYGYDPYETYTVDKDGVMYYAFYKDGNRYRPSGNPDIELKGLEDGKLYRIVDYVNNLVVATNVTSSNAVFSYPFSDYLLVKAVEISEPDTDGPGPVPDPEGTVTVEENDPELVYTGDWVREENDGYHGGGARYTKEAEASVELAFYGTGAAWYGQHDVNFGSARIYIDGTYVKTVSCMGEPGINIKLFEISGLDLASHRIKIECETPVIDIDRLTYIKGEEVPAKVMTADLRALTDIANQYDMNSFADGNYKDQLGVSLVRANQLLAADDVTQGAVNEEQKYLLNAMLKIRKKVDKSWIGLPGPIPQDIQTENISRDNLAKVISYTGQLDRDEIIPAIKEQLNDSYDKAVSIAKRQDASQPEIDRAWAELMNAVQYSSYIRGSKEELSSLLDEYGKVDTTVYKDAALFIKSLEAAKKVYQDENAMDGEISDCIKQLRDAKDQLQLKDPVDPPKPDPDPDPKPDPTPDPGPDPKPDPTPDPTPDPKPNPTPTPNPTPEPALKKPEQVSGVKAKAETDYLTVSWKKLNNAESYKVYIYKSGKWRLAGKTTKTSIKIKKLVSGTKYTVKVAAVNKAGQGKYSSQVYTAAKPKKVKLKSVSRYRTSKVKLNYGKVKAGGYEIWMKNGKGPYKKAATSTKTTAIKSGLKKGKTYYFKVRAYVKNKNKVVYGSFFNIKKYKMVL</sequence>
<evidence type="ECO:0000256" key="3">
    <source>
        <dbReference type="SAM" id="MobiDB-lite"/>
    </source>
</evidence>
<dbReference type="SUPFAM" id="SSF49265">
    <property type="entry name" value="Fibronectin type III"/>
    <property type="match status" value="1"/>
</dbReference>
<dbReference type="SUPFAM" id="SSF51445">
    <property type="entry name" value="(Trans)glycosidases"/>
    <property type="match status" value="1"/>
</dbReference>
<feature type="chain" id="PRO_5039627013" evidence="4">
    <location>
        <begin position="22"/>
        <end position="1281"/>
    </location>
</feature>